<name>A0A8T0TFU0_PANVG</name>
<dbReference type="EMBL" id="CM029044">
    <property type="protein sequence ID" value="KAG2606889.1"/>
    <property type="molecule type" value="Genomic_DNA"/>
</dbReference>
<feature type="region of interest" description="Disordered" evidence="1">
    <location>
        <begin position="155"/>
        <end position="188"/>
    </location>
</feature>
<feature type="compositionally biased region" description="Basic and acidic residues" evidence="1">
    <location>
        <begin position="166"/>
        <end position="188"/>
    </location>
</feature>
<feature type="compositionally biased region" description="Low complexity" evidence="1">
    <location>
        <begin position="156"/>
        <end position="165"/>
    </location>
</feature>
<accession>A0A8T0TFU0</accession>
<feature type="region of interest" description="Disordered" evidence="1">
    <location>
        <begin position="1"/>
        <end position="34"/>
    </location>
</feature>
<keyword evidence="3" id="KW-1185">Reference proteome</keyword>
<gene>
    <name evidence="2" type="ORF">PVAP13_4NG221898</name>
</gene>
<protein>
    <submittedName>
        <fullName evidence="2">Uncharacterized protein</fullName>
    </submittedName>
</protein>
<dbReference type="Proteomes" id="UP000823388">
    <property type="component" value="Chromosome 4N"/>
</dbReference>
<reference evidence="2" key="1">
    <citation type="submission" date="2020-05" db="EMBL/GenBank/DDBJ databases">
        <title>WGS assembly of Panicum virgatum.</title>
        <authorList>
            <person name="Lovell J.T."/>
            <person name="Jenkins J."/>
            <person name="Shu S."/>
            <person name="Juenger T.E."/>
            <person name="Schmutz J."/>
        </authorList>
    </citation>
    <scope>NUCLEOTIDE SEQUENCE</scope>
    <source>
        <strain evidence="2">AP13</strain>
    </source>
</reference>
<comment type="caution">
    <text evidence="2">The sequence shown here is derived from an EMBL/GenBank/DDBJ whole genome shotgun (WGS) entry which is preliminary data.</text>
</comment>
<dbReference type="AlphaFoldDB" id="A0A8T0TFU0"/>
<evidence type="ECO:0000313" key="3">
    <source>
        <dbReference type="Proteomes" id="UP000823388"/>
    </source>
</evidence>
<proteinExistence type="predicted"/>
<evidence type="ECO:0000256" key="1">
    <source>
        <dbReference type="SAM" id="MobiDB-lite"/>
    </source>
</evidence>
<organism evidence="2 3">
    <name type="scientific">Panicum virgatum</name>
    <name type="common">Blackwell switchgrass</name>
    <dbReference type="NCBI Taxonomy" id="38727"/>
    <lineage>
        <taxon>Eukaryota</taxon>
        <taxon>Viridiplantae</taxon>
        <taxon>Streptophyta</taxon>
        <taxon>Embryophyta</taxon>
        <taxon>Tracheophyta</taxon>
        <taxon>Spermatophyta</taxon>
        <taxon>Magnoliopsida</taxon>
        <taxon>Liliopsida</taxon>
        <taxon>Poales</taxon>
        <taxon>Poaceae</taxon>
        <taxon>PACMAD clade</taxon>
        <taxon>Panicoideae</taxon>
        <taxon>Panicodae</taxon>
        <taxon>Paniceae</taxon>
        <taxon>Panicinae</taxon>
        <taxon>Panicum</taxon>
        <taxon>Panicum sect. Hiantes</taxon>
    </lineage>
</organism>
<evidence type="ECO:0000313" key="2">
    <source>
        <dbReference type="EMBL" id="KAG2606889.1"/>
    </source>
</evidence>
<sequence length="188" mass="19598">MPGPSKKKKIDAGYPAPPARATPPAQLRSRTPLGLRRALPCASPSCPAVSAARAVSPAARAVSPARAAHTACPATLGGALLRAGRRQLMLRPRHTTPPLPWLEAVGARRGRARAGSWNSRGSTWWGRRWGRGGGSPCTRPADPLNLEVAVRARLRAGGSTSASESSEGRLSKRAEQAVVGKKEGQGAV</sequence>